<dbReference type="FunFam" id="1.20.1440.80:FF:000001">
    <property type="entry name" value="Gap junction alpha-1"/>
    <property type="match status" value="1"/>
</dbReference>
<evidence type="ECO:0000313" key="14">
    <source>
        <dbReference type="Ensembl" id="ENSCAFP00030024793.1"/>
    </source>
</evidence>
<evidence type="ECO:0000256" key="6">
    <source>
        <dbReference type="ARBA" id="ARBA00022949"/>
    </source>
</evidence>
<dbReference type="Gene3D" id="1.20.1440.80">
    <property type="entry name" value="Gap junction channel protein cysteine-rich domain"/>
    <property type="match status" value="1"/>
</dbReference>
<comment type="subcellular location">
    <subcellularLocation>
        <location evidence="1">Cell junction</location>
        <location evidence="1">Gap junction</location>
    </subcellularLocation>
    <subcellularLocation>
        <location evidence="2 9">Cell membrane</location>
        <topology evidence="2 9">Multi-pass membrane protein</topology>
    </subcellularLocation>
</comment>
<keyword evidence="4 9" id="KW-0812">Transmembrane</keyword>
<dbReference type="PROSITE" id="PS00407">
    <property type="entry name" value="CONNEXINS_1"/>
    <property type="match status" value="1"/>
</dbReference>
<organism evidence="14 15">
    <name type="scientific">Canis lupus familiaris</name>
    <name type="common">Dog</name>
    <name type="synonym">Canis familiaris</name>
    <dbReference type="NCBI Taxonomy" id="9615"/>
    <lineage>
        <taxon>Eukaryota</taxon>
        <taxon>Metazoa</taxon>
        <taxon>Chordata</taxon>
        <taxon>Craniata</taxon>
        <taxon>Vertebrata</taxon>
        <taxon>Euteleostomi</taxon>
        <taxon>Mammalia</taxon>
        <taxon>Eutheria</taxon>
        <taxon>Laurasiatheria</taxon>
        <taxon>Carnivora</taxon>
        <taxon>Caniformia</taxon>
        <taxon>Canidae</taxon>
        <taxon>Canis</taxon>
    </lineage>
</organism>
<feature type="compositionally biased region" description="Low complexity" evidence="10">
    <location>
        <begin position="221"/>
        <end position="231"/>
    </location>
</feature>
<dbReference type="GO" id="GO:0007154">
    <property type="term" value="P:cell communication"/>
    <property type="evidence" value="ECO:0007669"/>
    <property type="project" value="InterPro"/>
</dbReference>
<dbReference type="InterPro" id="IPR013092">
    <property type="entry name" value="Connexin_N"/>
</dbReference>
<dbReference type="GO" id="GO:0005922">
    <property type="term" value="C:connexin complex"/>
    <property type="evidence" value="ECO:0007669"/>
    <property type="project" value="InterPro"/>
</dbReference>
<keyword evidence="7 11" id="KW-1133">Transmembrane helix</keyword>
<feature type="domain" description="Connexin N-terminal" evidence="12">
    <location>
        <begin position="426"/>
        <end position="459"/>
    </location>
</feature>
<evidence type="ECO:0000256" key="1">
    <source>
        <dbReference type="ARBA" id="ARBA00004610"/>
    </source>
</evidence>
<evidence type="ECO:0000256" key="10">
    <source>
        <dbReference type="SAM" id="MobiDB-lite"/>
    </source>
</evidence>
<feature type="transmembrane region" description="Helical" evidence="11">
    <location>
        <begin position="571"/>
        <end position="595"/>
    </location>
</feature>
<dbReference type="PROSITE" id="PS00408">
    <property type="entry name" value="CONNEXINS_2"/>
    <property type="match status" value="1"/>
</dbReference>
<evidence type="ECO:0000256" key="8">
    <source>
        <dbReference type="ARBA" id="ARBA00023136"/>
    </source>
</evidence>
<name>A0A8C0NC03_CANLF</name>
<keyword evidence="8 11" id="KW-0472">Membrane</keyword>
<accession>A0A8C0NC03</accession>
<evidence type="ECO:0000256" key="3">
    <source>
        <dbReference type="ARBA" id="ARBA00022475"/>
    </source>
</evidence>
<dbReference type="PRINTS" id="PR00206">
    <property type="entry name" value="CONNEXIN"/>
</dbReference>
<reference evidence="14" key="2">
    <citation type="submission" date="2025-08" db="UniProtKB">
        <authorList>
            <consortium name="Ensembl"/>
        </authorList>
    </citation>
    <scope>IDENTIFICATION</scope>
</reference>
<evidence type="ECO:0000313" key="15">
    <source>
        <dbReference type="Proteomes" id="UP000694429"/>
    </source>
</evidence>
<proteinExistence type="inferred from homology"/>
<feature type="transmembrane region" description="Helical" evidence="11">
    <location>
        <begin position="512"/>
        <end position="533"/>
    </location>
</feature>
<dbReference type="InterPro" id="IPR017990">
    <property type="entry name" value="Connexin_CS"/>
</dbReference>
<feature type="transmembrane region" description="Helical" evidence="11">
    <location>
        <begin position="461"/>
        <end position="481"/>
    </location>
</feature>
<dbReference type="InterPro" id="IPR000500">
    <property type="entry name" value="Connexin"/>
</dbReference>
<dbReference type="PRINTS" id="PR01140">
    <property type="entry name" value="CONNEXINB3"/>
</dbReference>
<dbReference type="PANTHER" id="PTHR11984:SF65">
    <property type="entry name" value="GAP JUNCTION BETA-3 PROTEIN"/>
    <property type="match status" value="1"/>
</dbReference>
<evidence type="ECO:0000259" key="13">
    <source>
        <dbReference type="SMART" id="SM01089"/>
    </source>
</evidence>
<dbReference type="InterPro" id="IPR019570">
    <property type="entry name" value="Connexin_CCC"/>
</dbReference>
<comment type="subunit">
    <text evidence="9">A connexon is composed of a hexamer of connexins.</text>
</comment>
<keyword evidence="6" id="KW-0965">Cell junction</keyword>
<feature type="region of interest" description="Disordered" evidence="10">
    <location>
        <begin position="24"/>
        <end position="174"/>
    </location>
</feature>
<comment type="similarity">
    <text evidence="9">Belongs to the connexin family.</text>
</comment>
<keyword evidence="5 9" id="KW-0303">Gap junction</keyword>
<dbReference type="SMART" id="SM00037">
    <property type="entry name" value="CNX"/>
    <property type="match status" value="1"/>
</dbReference>
<feature type="compositionally biased region" description="Pro residues" evidence="10">
    <location>
        <begin position="238"/>
        <end position="251"/>
    </location>
</feature>
<comment type="function">
    <text evidence="9">One gap junction consists of a cluster of closely packed pairs of transmembrane channels, the connexons, through which materials of low MW diffuse from one cell to a neighboring cell.</text>
</comment>
<dbReference type="SMART" id="SM01089">
    <property type="entry name" value="Connexin_CCC"/>
    <property type="match status" value="1"/>
</dbReference>
<dbReference type="AlphaFoldDB" id="A0A8C0NC03"/>
<evidence type="ECO:0000256" key="4">
    <source>
        <dbReference type="ARBA" id="ARBA00022692"/>
    </source>
</evidence>
<dbReference type="Pfam" id="PF00029">
    <property type="entry name" value="Connexin"/>
    <property type="match status" value="1"/>
</dbReference>
<dbReference type="Proteomes" id="UP000694429">
    <property type="component" value="Chromosome 15"/>
</dbReference>
<dbReference type="InterPro" id="IPR002269">
    <property type="entry name" value="Connexin31"/>
</dbReference>
<feature type="compositionally biased region" description="Low complexity" evidence="10">
    <location>
        <begin position="59"/>
        <end position="70"/>
    </location>
</feature>
<keyword evidence="3" id="KW-1003">Cell membrane</keyword>
<feature type="region of interest" description="Disordered" evidence="10">
    <location>
        <begin position="206"/>
        <end position="292"/>
    </location>
</feature>
<evidence type="ECO:0000256" key="5">
    <source>
        <dbReference type="ARBA" id="ARBA00022868"/>
    </source>
</evidence>
<evidence type="ECO:0000256" key="11">
    <source>
        <dbReference type="SAM" id="Phobius"/>
    </source>
</evidence>
<feature type="compositionally biased region" description="Low complexity" evidence="10">
    <location>
        <begin position="160"/>
        <end position="174"/>
    </location>
</feature>
<feature type="domain" description="Connexin cysteine-rich" evidence="13">
    <location>
        <begin position="525"/>
        <end position="593"/>
    </location>
</feature>
<dbReference type="Ensembl" id="ENSCAFT00030028422.1">
    <property type="protein sequence ID" value="ENSCAFP00030024793.1"/>
    <property type="gene ID" value="ENSCAFG00030015420.1"/>
</dbReference>
<evidence type="ECO:0000256" key="9">
    <source>
        <dbReference type="RuleBase" id="RU000630"/>
    </source>
</evidence>
<protein>
    <recommendedName>
        <fullName evidence="9">Gap junction protein</fullName>
    </recommendedName>
</protein>
<dbReference type="InterPro" id="IPR038359">
    <property type="entry name" value="Connexin_N_sf"/>
</dbReference>
<evidence type="ECO:0000256" key="7">
    <source>
        <dbReference type="ARBA" id="ARBA00022989"/>
    </source>
</evidence>
<evidence type="ECO:0000259" key="12">
    <source>
        <dbReference type="SMART" id="SM00037"/>
    </source>
</evidence>
<evidence type="ECO:0000256" key="2">
    <source>
        <dbReference type="ARBA" id="ARBA00004651"/>
    </source>
</evidence>
<reference evidence="14" key="1">
    <citation type="submission" date="2019-03" db="EMBL/GenBank/DDBJ databases">
        <authorList>
            <person name="Warren W.C."/>
            <person name="Johnson G.S."/>
        </authorList>
    </citation>
    <scope>NUCLEOTIDE SEQUENCE [LARGE SCALE GENOMIC DNA]</scope>
    <source>
        <strain evidence="14">Basenji</strain>
    </source>
</reference>
<dbReference type="PANTHER" id="PTHR11984">
    <property type="entry name" value="CONNEXIN"/>
    <property type="match status" value="1"/>
</dbReference>
<sequence length="654" mass="69933">LLATTTGPHPGSFPGTRLVWTQSAPHLALQRVPPGGADTVGEDPGAPQPAPLLGGGPGAPRVLRPPWGEAPEPPAPPHRQGEAPEPPEPRPTAGGRPRSPPAPPHCQGEAREPPSPAPLSGGGPGAPQPRPTVGGRPREPPAPPHCQGEAPSPQPPAPPLGRGRPRAAGRGAAWASRLRAVPGCPGRGFPAPPAPELSGALAAALPAAADAPISRTEKPRLGAAPRPAEGRPAGGAPGCPPPPGECPPRPRGPARRGRGGGRGASRAPTAFSPLHPGRGARPRVDGSADPSPPHVCRVASCCRGQREAGAAGAAGERYVGGRWSPRWHWGAWPRGARLDPGVGKSGWCWGPARGNQNRLHQSPIWARREILCRWARAPAARPDAMDWKTLQALLSGVNKYSTAFGRIWLSVVFVFRVLVYVVAAERVWGDEQKDFDCNTKQPGCTNVCYDDFFPISNIRLWALQLIFVTCPSLLVMLHVAYREERERRHRLKHGDQCARLYADAGKKHGGLWWTYLLSLVFKLAIELLFLYVLHTLWRGFAMPRLVQCANVAPCPNVVDCYIARPTEKKVFTYFMVGASAVCIVLTICEICYLIFHRLLRRVTRNRSPKSRGPPSSTSRASTCRCHHKLVDAGELGCDGGDDEGHASAPHMTPI</sequence>